<dbReference type="SUPFAM" id="SSF48498">
    <property type="entry name" value="Tetracyclin repressor-like, C-terminal domain"/>
    <property type="match status" value="1"/>
</dbReference>
<evidence type="ECO:0000313" key="7">
    <source>
        <dbReference type="Proteomes" id="UP000632125"/>
    </source>
</evidence>
<dbReference type="PROSITE" id="PS50977">
    <property type="entry name" value="HTH_TETR_2"/>
    <property type="match status" value="1"/>
</dbReference>
<keyword evidence="7" id="KW-1185">Reference proteome</keyword>
<accession>A0A927CGY0</accession>
<proteinExistence type="predicted"/>
<gene>
    <name evidence="6" type="ORF">IDH41_02055</name>
</gene>
<name>A0A927CGY0_9BACL</name>
<dbReference type="PROSITE" id="PS01081">
    <property type="entry name" value="HTH_TETR_1"/>
    <property type="match status" value="1"/>
</dbReference>
<dbReference type="Pfam" id="PF00440">
    <property type="entry name" value="TetR_N"/>
    <property type="match status" value="1"/>
</dbReference>
<feature type="DNA-binding region" description="H-T-H motif" evidence="4">
    <location>
        <begin position="34"/>
        <end position="53"/>
    </location>
</feature>
<dbReference type="InterPro" id="IPR023772">
    <property type="entry name" value="DNA-bd_HTH_TetR-type_CS"/>
</dbReference>
<dbReference type="PRINTS" id="PR00455">
    <property type="entry name" value="HTHTETR"/>
</dbReference>
<comment type="caution">
    <text evidence="6">The sequence shown here is derived from an EMBL/GenBank/DDBJ whole genome shotgun (WGS) entry which is preliminary data.</text>
</comment>
<dbReference type="GO" id="GO:0000976">
    <property type="term" value="F:transcription cis-regulatory region binding"/>
    <property type="evidence" value="ECO:0007669"/>
    <property type="project" value="TreeGrafter"/>
</dbReference>
<evidence type="ECO:0000256" key="2">
    <source>
        <dbReference type="ARBA" id="ARBA00023125"/>
    </source>
</evidence>
<dbReference type="RefSeq" id="WP_190857840.1">
    <property type="nucleotide sequence ID" value="NZ_JACXIY010000002.1"/>
</dbReference>
<dbReference type="Proteomes" id="UP000632125">
    <property type="component" value="Unassembled WGS sequence"/>
</dbReference>
<evidence type="ECO:0000256" key="4">
    <source>
        <dbReference type="PROSITE-ProRule" id="PRU00335"/>
    </source>
</evidence>
<evidence type="ECO:0000256" key="3">
    <source>
        <dbReference type="ARBA" id="ARBA00023163"/>
    </source>
</evidence>
<keyword evidence="2 4" id="KW-0238">DNA-binding</keyword>
<protein>
    <submittedName>
        <fullName evidence="6">TetR/AcrR family transcriptional regulator</fullName>
    </submittedName>
</protein>
<dbReference type="InterPro" id="IPR036271">
    <property type="entry name" value="Tet_transcr_reg_TetR-rel_C_sf"/>
</dbReference>
<dbReference type="GO" id="GO:0003700">
    <property type="term" value="F:DNA-binding transcription factor activity"/>
    <property type="evidence" value="ECO:0007669"/>
    <property type="project" value="TreeGrafter"/>
</dbReference>
<dbReference type="InterPro" id="IPR009057">
    <property type="entry name" value="Homeodomain-like_sf"/>
</dbReference>
<keyword evidence="1" id="KW-0805">Transcription regulation</keyword>
<feature type="domain" description="HTH tetR-type" evidence="5">
    <location>
        <begin position="11"/>
        <end position="71"/>
    </location>
</feature>
<evidence type="ECO:0000313" key="6">
    <source>
        <dbReference type="EMBL" id="MBD2867345.1"/>
    </source>
</evidence>
<evidence type="ECO:0000256" key="1">
    <source>
        <dbReference type="ARBA" id="ARBA00023015"/>
    </source>
</evidence>
<dbReference type="Gene3D" id="1.10.357.10">
    <property type="entry name" value="Tetracycline Repressor, domain 2"/>
    <property type="match status" value="1"/>
</dbReference>
<dbReference type="EMBL" id="JACXIY010000002">
    <property type="protein sequence ID" value="MBD2867345.1"/>
    <property type="molecule type" value="Genomic_DNA"/>
</dbReference>
<evidence type="ECO:0000259" key="5">
    <source>
        <dbReference type="PROSITE" id="PS50977"/>
    </source>
</evidence>
<dbReference type="AlphaFoldDB" id="A0A927CGY0"/>
<dbReference type="PANTHER" id="PTHR30055">
    <property type="entry name" value="HTH-TYPE TRANSCRIPTIONAL REGULATOR RUTR"/>
    <property type="match status" value="1"/>
</dbReference>
<keyword evidence="3" id="KW-0804">Transcription</keyword>
<dbReference type="SUPFAM" id="SSF46689">
    <property type="entry name" value="Homeodomain-like"/>
    <property type="match status" value="1"/>
</dbReference>
<organism evidence="6 7">
    <name type="scientific">Paenibacillus arenilitoris</name>
    <dbReference type="NCBI Taxonomy" id="2772299"/>
    <lineage>
        <taxon>Bacteria</taxon>
        <taxon>Bacillati</taxon>
        <taxon>Bacillota</taxon>
        <taxon>Bacilli</taxon>
        <taxon>Bacillales</taxon>
        <taxon>Paenibacillaceae</taxon>
        <taxon>Paenibacillus</taxon>
    </lineage>
</organism>
<dbReference type="PANTHER" id="PTHR30055:SF234">
    <property type="entry name" value="HTH-TYPE TRANSCRIPTIONAL REGULATOR BETI"/>
    <property type="match status" value="1"/>
</dbReference>
<reference evidence="6" key="1">
    <citation type="submission" date="2020-09" db="EMBL/GenBank/DDBJ databases">
        <title>A novel bacterium of genus Paenibacillus, isolated from South China Sea.</title>
        <authorList>
            <person name="Huang H."/>
            <person name="Mo K."/>
            <person name="Hu Y."/>
        </authorList>
    </citation>
    <scope>NUCLEOTIDE SEQUENCE</scope>
    <source>
        <strain evidence="6">IB182493</strain>
    </source>
</reference>
<dbReference type="InterPro" id="IPR001647">
    <property type="entry name" value="HTH_TetR"/>
</dbReference>
<dbReference type="InterPro" id="IPR050109">
    <property type="entry name" value="HTH-type_TetR-like_transc_reg"/>
</dbReference>
<sequence length="197" mass="22290">MRTILREIKKKNTKEEIVRQAVALFKQKGYDQVTVEEIAHNSGIAKGTFFNYFPKKEHILLHLAESHSQLMGQIVARHNEGAPKERIYRVLRDLLDIYLKYSGLLRLTLVETIKSAAESREAPSNMAVLQEAVRDLIEEAKHGGSLRSRWDSDAAASVLAGVFFHTLITHASDAREEAILESLRLQLDVVWEGIADE</sequence>